<feature type="domain" description="RING-type" evidence="2">
    <location>
        <begin position="431"/>
        <end position="481"/>
    </location>
</feature>
<dbReference type="PROSITE" id="PS50089">
    <property type="entry name" value="ZF_RING_2"/>
    <property type="match status" value="1"/>
</dbReference>
<evidence type="ECO:0000313" key="5">
    <source>
        <dbReference type="Proteomes" id="UP000006727"/>
    </source>
</evidence>
<dbReference type="GO" id="GO:0005634">
    <property type="term" value="C:nucleus"/>
    <property type="evidence" value="ECO:0000318"/>
    <property type="project" value="GO_Central"/>
</dbReference>
<keyword evidence="1" id="KW-0862">Zinc</keyword>
<gene>
    <name evidence="4" type="primary">LOC112291906</name>
    <name evidence="3" type="ORF">PHYPA_018990</name>
</gene>
<dbReference type="EnsemblPlants" id="Pp3c14_24660V3.2">
    <property type="protein sequence ID" value="Pp3c14_24660V3.2"/>
    <property type="gene ID" value="Pp3c14_24660"/>
</dbReference>
<dbReference type="OrthoDB" id="6050183at2759"/>
<evidence type="ECO:0000313" key="3">
    <source>
        <dbReference type="EMBL" id="PNR41587.1"/>
    </source>
</evidence>
<keyword evidence="5" id="KW-1185">Reference proteome</keyword>
<evidence type="ECO:0000259" key="2">
    <source>
        <dbReference type="PROSITE" id="PS50089"/>
    </source>
</evidence>
<dbReference type="Gramene" id="Pp3c14_24660V3.2">
    <property type="protein sequence ID" value="Pp3c14_24660V3.2"/>
    <property type="gene ID" value="Pp3c14_24660"/>
</dbReference>
<organism evidence="3">
    <name type="scientific">Physcomitrium patens</name>
    <name type="common">Spreading-leaved earth moss</name>
    <name type="synonym">Physcomitrella patens</name>
    <dbReference type="NCBI Taxonomy" id="3218"/>
    <lineage>
        <taxon>Eukaryota</taxon>
        <taxon>Viridiplantae</taxon>
        <taxon>Streptophyta</taxon>
        <taxon>Embryophyta</taxon>
        <taxon>Bryophyta</taxon>
        <taxon>Bryophytina</taxon>
        <taxon>Bryopsida</taxon>
        <taxon>Funariidae</taxon>
        <taxon>Funariales</taxon>
        <taxon>Funariaceae</taxon>
        <taxon>Physcomitrium</taxon>
    </lineage>
</organism>
<keyword evidence="1" id="KW-0479">Metal-binding</keyword>
<dbReference type="Proteomes" id="UP000006727">
    <property type="component" value="Chromosome 14"/>
</dbReference>
<reference evidence="4" key="3">
    <citation type="submission" date="2020-12" db="UniProtKB">
        <authorList>
            <consortium name="EnsemblPlants"/>
        </authorList>
    </citation>
    <scope>IDENTIFICATION</scope>
</reference>
<sequence>MDSSLLLGAAGAPVLEQVLHPCPSLVHQALRLRSFVPGEFADEDGDTATQFILADKPPHSFSPFASRPEPVLPVPLPDWESNFVVLSDDDDDDDYPSFVCDLCHQSAPLNSVFLLTCPCLFCVPCLRAHAESVLVKKATQIGLKKDPLNDGASTEKVAGSSKGSITIDDSAGQPLESIPCPKPECIGQFSFSSAQQLAPEAFRMWEDAAIDAFFMENAAFVKCPGCKVVFEKVMGVLPPGVALTGVPELDRTAPFIELDNEGRRLSRSAMCHKSTNRFRCSMCTTDFCGACMEFPYHLGRSCEEVAEEKVAAKCLFCEASLRGTRSWYDEKDLNLRSVKELQSQLEREDVDAAWCVEKGDLVAVHRFVAGICEAKDCRKRARFSCTRTLECGHHCGGVRGERICLPCLEEKCKSASKHLGRKFLPAATDLCGICLTEPLQRAPAIRLQCGHVVHLHCAKQKLLQGYPGPAISFGYLNCPQCPRLMQHASLDADTRKHLELLRLVREKAMKRLTMEGLLKTAEELQPGGNFVGRPSEYALYIYQYYMCSKCRVPYCGGKRDCLRIERDGENGAHNPLDLICGGCSAAACGHGVCAKGHGKEYIEFKCAYCCSPATYFCFGQTHFCDNCHNSRPDMVRNLALSQCRGPEWCPLRVPHLPNGQECCLGCSMCRFTGQ</sequence>
<dbReference type="Gene3D" id="1.10.720.140">
    <property type="match status" value="1"/>
</dbReference>
<evidence type="ECO:0000313" key="4">
    <source>
        <dbReference type="EnsemblPlants" id="Pp3c14_24660V3.1"/>
    </source>
</evidence>
<dbReference type="GO" id="GO:0061630">
    <property type="term" value="F:ubiquitin protein ligase activity"/>
    <property type="evidence" value="ECO:0000318"/>
    <property type="project" value="GO_Central"/>
</dbReference>
<dbReference type="GO" id="GO:0005886">
    <property type="term" value="C:plasma membrane"/>
    <property type="evidence" value="ECO:0000318"/>
    <property type="project" value="GO_Central"/>
</dbReference>
<dbReference type="PANTHER" id="PTHR45943">
    <property type="entry name" value="E3 UBIQUITIN-PROTEIN LIGASE MYCBP2"/>
    <property type="match status" value="1"/>
</dbReference>
<dbReference type="GO" id="GO:0008270">
    <property type="term" value="F:zinc ion binding"/>
    <property type="evidence" value="ECO:0007669"/>
    <property type="project" value="UniProtKB-KW"/>
</dbReference>
<dbReference type="InterPro" id="IPR001841">
    <property type="entry name" value="Znf_RING"/>
</dbReference>
<dbReference type="AlphaFoldDB" id="A0A2K1JJ59"/>
<dbReference type="RefSeq" id="XP_024395653.1">
    <property type="nucleotide sequence ID" value="XM_024539885.2"/>
</dbReference>
<name>A0A2K1JJ59_PHYPA</name>
<dbReference type="Gramene" id="Pp3c14_24660V3.1">
    <property type="protein sequence ID" value="Pp3c14_24660V3.1"/>
    <property type="gene ID" value="Pp3c14_24660"/>
</dbReference>
<dbReference type="EnsemblPlants" id="Pp3c14_24660V3.1">
    <property type="protein sequence ID" value="Pp3c14_24660V3.1"/>
    <property type="gene ID" value="Pp3c14_24660"/>
</dbReference>
<dbReference type="GeneID" id="112291906"/>
<dbReference type="SMART" id="SM00184">
    <property type="entry name" value="RING"/>
    <property type="match status" value="2"/>
</dbReference>
<reference evidence="3 5" key="2">
    <citation type="journal article" date="2018" name="Plant J.">
        <title>The Physcomitrella patens chromosome-scale assembly reveals moss genome structure and evolution.</title>
        <authorList>
            <person name="Lang D."/>
            <person name="Ullrich K.K."/>
            <person name="Murat F."/>
            <person name="Fuchs J."/>
            <person name="Jenkins J."/>
            <person name="Haas F.B."/>
            <person name="Piednoel M."/>
            <person name="Gundlach H."/>
            <person name="Van Bel M."/>
            <person name="Meyberg R."/>
            <person name="Vives C."/>
            <person name="Morata J."/>
            <person name="Symeonidi A."/>
            <person name="Hiss M."/>
            <person name="Muchero W."/>
            <person name="Kamisugi Y."/>
            <person name="Saleh O."/>
            <person name="Blanc G."/>
            <person name="Decker E.L."/>
            <person name="van Gessel N."/>
            <person name="Grimwood J."/>
            <person name="Hayes R.D."/>
            <person name="Graham S.W."/>
            <person name="Gunter L.E."/>
            <person name="McDaniel S.F."/>
            <person name="Hoernstein S.N.W."/>
            <person name="Larsson A."/>
            <person name="Li F.W."/>
            <person name="Perroud P.F."/>
            <person name="Phillips J."/>
            <person name="Ranjan P."/>
            <person name="Rokshar D.S."/>
            <person name="Rothfels C.J."/>
            <person name="Schneider L."/>
            <person name="Shu S."/>
            <person name="Stevenson D.W."/>
            <person name="Thummler F."/>
            <person name="Tillich M."/>
            <person name="Villarreal Aguilar J.C."/>
            <person name="Widiez T."/>
            <person name="Wong G.K."/>
            <person name="Wymore A."/>
            <person name="Zhang Y."/>
            <person name="Zimmer A.D."/>
            <person name="Quatrano R.S."/>
            <person name="Mayer K.F.X."/>
            <person name="Goodstein D."/>
            <person name="Casacuberta J.M."/>
            <person name="Vandepoele K."/>
            <person name="Reski R."/>
            <person name="Cuming A.C."/>
            <person name="Tuskan G.A."/>
            <person name="Maumus F."/>
            <person name="Salse J."/>
            <person name="Schmutz J."/>
            <person name="Rensing S.A."/>
        </authorList>
    </citation>
    <scope>NUCLEOTIDE SEQUENCE [LARGE SCALE GENOMIC DNA]</scope>
    <source>
        <strain evidence="4 5">cv. Gransden 2004</strain>
    </source>
</reference>
<dbReference type="PANTHER" id="PTHR45943:SF2">
    <property type="entry name" value="RING-TYPE DOMAIN-CONTAINING PROTEIN"/>
    <property type="match status" value="1"/>
</dbReference>
<reference evidence="3 5" key="1">
    <citation type="journal article" date="2008" name="Science">
        <title>The Physcomitrella genome reveals evolutionary insights into the conquest of land by plants.</title>
        <authorList>
            <person name="Rensing S."/>
            <person name="Lang D."/>
            <person name="Zimmer A."/>
            <person name="Terry A."/>
            <person name="Salamov A."/>
            <person name="Shapiro H."/>
            <person name="Nishiyama T."/>
            <person name="Perroud P.-F."/>
            <person name="Lindquist E."/>
            <person name="Kamisugi Y."/>
            <person name="Tanahashi T."/>
            <person name="Sakakibara K."/>
            <person name="Fujita T."/>
            <person name="Oishi K."/>
            <person name="Shin-I T."/>
            <person name="Kuroki Y."/>
            <person name="Toyoda A."/>
            <person name="Suzuki Y."/>
            <person name="Hashimoto A."/>
            <person name="Yamaguchi K."/>
            <person name="Sugano A."/>
            <person name="Kohara Y."/>
            <person name="Fujiyama A."/>
            <person name="Anterola A."/>
            <person name="Aoki S."/>
            <person name="Ashton N."/>
            <person name="Barbazuk W.B."/>
            <person name="Barker E."/>
            <person name="Bennetzen J."/>
            <person name="Bezanilla M."/>
            <person name="Blankenship R."/>
            <person name="Cho S.H."/>
            <person name="Dutcher S."/>
            <person name="Estelle M."/>
            <person name="Fawcett J.A."/>
            <person name="Gundlach H."/>
            <person name="Hanada K."/>
            <person name="Heyl A."/>
            <person name="Hicks K.A."/>
            <person name="Hugh J."/>
            <person name="Lohr M."/>
            <person name="Mayer K."/>
            <person name="Melkozernov A."/>
            <person name="Murata T."/>
            <person name="Nelson D."/>
            <person name="Pils B."/>
            <person name="Prigge M."/>
            <person name="Reiss B."/>
            <person name="Renner T."/>
            <person name="Rombauts S."/>
            <person name="Rushton P."/>
            <person name="Sanderfoot A."/>
            <person name="Schween G."/>
            <person name="Shiu S.-H."/>
            <person name="Stueber K."/>
            <person name="Theodoulou F.L."/>
            <person name="Tu H."/>
            <person name="Van de Peer Y."/>
            <person name="Verrier P.J."/>
            <person name="Waters E."/>
            <person name="Wood A."/>
            <person name="Yang L."/>
            <person name="Cove D."/>
            <person name="Cuming A."/>
            <person name="Hasebe M."/>
            <person name="Lucas S."/>
            <person name="Mishler D.B."/>
            <person name="Reski R."/>
            <person name="Grigoriev I."/>
            <person name="Quatrano R.S."/>
            <person name="Boore J.L."/>
        </authorList>
    </citation>
    <scope>NUCLEOTIDE SEQUENCE [LARGE SCALE GENOMIC DNA]</scope>
    <source>
        <strain evidence="4 5">cv. Gransden 2004</strain>
    </source>
</reference>
<dbReference type="Gene3D" id="3.30.40.10">
    <property type="entry name" value="Zinc/RING finger domain, C3HC4 (zinc finger)"/>
    <property type="match status" value="1"/>
</dbReference>
<keyword evidence="1" id="KW-0863">Zinc-finger</keyword>
<dbReference type="SUPFAM" id="SSF57850">
    <property type="entry name" value="RING/U-box"/>
    <property type="match status" value="1"/>
</dbReference>
<dbReference type="STRING" id="3218.A0A2K1JJ59"/>
<protein>
    <recommendedName>
        <fullName evidence="2">RING-type domain-containing protein</fullName>
    </recommendedName>
</protein>
<dbReference type="EMBL" id="ABEU02000014">
    <property type="protein sequence ID" value="PNR41587.1"/>
    <property type="molecule type" value="Genomic_DNA"/>
</dbReference>
<proteinExistence type="predicted"/>
<accession>A0A2K1JJ59</accession>
<dbReference type="PaxDb" id="3218-PP1S69_148V6.1"/>
<evidence type="ECO:0000256" key="1">
    <source>
        <dbReference type="PROSITE-ProRule" id="PRU00175"/>
    </source>
</evidence>
<dbReference type="InterPro" id="IPR013083">
    <property type="entry name" value="Znf_RING/FYVE/PHD"/>
</dbReference>
<dbReference type="KEGG" id="ppp:112291906"/>
<dbReference type="OMA" id="TWLEFQP"/>